<feature type="transmembrane region" description="Helical" evidence="6">
    <location>
        <begin position="329"/>
        <end position="350"/>
    </location>
</feature>
<dbReference type="InterPro" id="IPR020846">
    <property type="entry name" value="MFS_dom"/>
</dbReference>
<proteinExistence type="predicted"/>
<protein>
    <submittedName>
        <fullName evidence="8">Unannotated protein</fullName>
    </submittedName>
</protein>
<dbReference type="GO" id="GO:0022857">
    <property type="term" value="F:transmembrane transporter activity"/>
    <property type="evidence" value="ECO:0007669"/>
    <property type="project" value="InterPro"/>
</dbReference>
<feature type="transmembrane region" description="Helical" evidence="6">
    <location>
        <begin position="356"/>
        <end position="375"/>
    </location>
</feature>
<feature type="transmembrane region" description="Helical" evidence="6">
    <location>
        <begin position="99"/>
        <end position="120"/>
    </location>
</feature>
<keyword evidence="2" id="KW-1003">Cell membrane</keyword>
<evidence type="ECO:0000256" key="5">
    <source>
        <dbReference type="ARBA" id="ARBA00023136"/>
    </source>
</evidence>
<dbReference type="PANTHER" id="PTHR43124:SF3">
    <property type="entry name" value="CHLORAMPHENICOL EFFLUX PUMP RV0191"/>
    <property type="match status" value="1"/>
</dbReference>
<evidence type="ECO:0000256" key="2">
    <source>
        <dbReference type="ARBA" id="ARBA00022475"/>
    </source>
</evidence>
<dbReference type="SUPFAM" id="SSF103473">
    <property type="entry name" value="MFS general substrate transporter"/>
    <property type="match status" value="1"/>
</dbReference>
<keyword evidence="5 6" id="KW-0472">Membrane</keyword>
<accession>A0A6J5Z6B5</accession>
<dbReference type="EMBL" id="CAESAN010000012">
    <property type="protein sequence ID" value="CAB4336928.1"/>
    <property type="molecule type" value="Genomic_DNA"/>
</dbReference>
<dbReference type="PANTHER" id="PTHR43124">
    <property type="entry name" value="PURINE EFFLUX PUMP PBUE"/>
    <property type="match status" value="1"/>
</dbReference>
<evidence type="ECO:0000256" key="1">
    <source>
        <dbReference type="ARBA" id="ARBA00004651"/>
    </source>
</evidence>
<keyword evidence="4 6" id="KW-1133">Transmembrane helix</keyword>
<comment type="subcellular location">
    <subcellularLocation>
        <location evidence="1">Cell membrane</location>
        <topology evidence="1">Multi-pass membrane protein</topology>
    </subcellularLocation>
</comment>
<evidence type="ECO:0000256" key="4">
    <source>
        <dbReference type="ARBA" id="ARBA00022989"/>
    </source>
</evidence>
<feature type="transmembrane region" description="Helical" evidence="6">
    <location>
        <begin position="164"/>
        <end position="183"/>
    </location>
</feature>
<feature type="transmembrane region" description="Helical" evidence="6">
    <location>
        <begin position="132"/>
        <end position="158"/>
    </location>
</feature>
<feature type="transmembrane region" description="Helical" evidence="6">
    <location>
        <begin position="266"/>
        <end position="285"/>
    </location>
</feature>
<dbReference type="InterPro" id="IPR036259">
    <property type="entry name" value="MFS_trans_sf"/>
</dbReference>
<evidence type="ECO:0000256" key="6">
    <source>
        <dbReference type="SAM" id="Phobius"/>
    </source>
</evidence>
<evidence type="ECO:0000313" key="8">
    <source>
        <dbReference type="EMBL" id="CAB4336928.1"/>
    </source>
</evidence>
<feature type="transmembrane region" description="Helical" evidence="6">
    <location>
        <begin position="235"/>
        <end position="259"/>
    </location>
</feature>
<dbReference type="Gene3D" id="1.20.1250.20">
    <property type="entry name" value="MFS general substrate transporter like domains"/>
    <property type="match status" value="1"/>
</dbReference>
<evidence type="ECO:0000259" key="7">
    <source>
        <dbReference type="PROSITE" id="PS50850"/>
    </source>
</evidence>
<keyword evidence="3 6" id="KW-0812">Transmembrane</keyword>
<dbReference type="AlphaFoldDB" id="A0A6J5Z6B5"/>
<dbReference type="InterPro" id="IPR050189">
    <property type="entry name" value="MFS_Efflux_Transporters"/>
</dbReference>
<dbReference type="PROSITE" id="PS50850">
    <property type="entry name" value="MFS"/>
    <property type="match status" value="1"/>
</dbReference>
<evidence type="ECO:0000256" key="3">
    <source>
        <dbReference type="ARBA" id="ARBA00022692"/>
    </source>
</evidence>
<reference evidence="8" key="1">
    <citation type="submission" date="2020-05" db="EMBL/GenBank/DDBJ databases">
        <authorList>
            <person name="Chiriac C."/>
            <person name="Salcher M."/>
            <person name="Ghai R."/>
            <person name="Kavagutti S V."/>
        </authorList>
    </citation>
    <scope>NUCLEOTIDE SEQUENCE</scope>
</reference>
<name>A0A6J5Z6B5_9ZZZZ</name>
<feature type="transmembrane region" description="Helical" evidence="6">
    <location>
        <begin position="291"/>
        <end position="309"/>
    </location>
</feature>
<sequence length="399" mass="40430">MHANGKAVQWRLRAATFLSSFDRFAIPPLLVPIAGAFGVSLGTAALVASAYFVAYGLSQPFWGALSDRIGRVKVIRFAVVAGAFCCAAAAFAPSFGVLLAARTLSGVLFAAIVPTVVTYIGDTVEVSERQHALTLTIASASAGIAVATVVGGVCAQLITWRAAFLVTSLLALLLALAIVHLPEPARIVTDKSFAQHARAALRQGWVLVVLMIGFVEGAVILGSLTFVSASLQANGVGAVIAGSAAAGFGVANVCCVPVVTRAIRRFASPLMIAIGSVIAACGLMLAAVDTVVATAVVAAAALGAGFGFLHPTMQLWATQVNPTARAVTVAFFAGSVFVGGAVASAAAAPLADADHFGGIFFGASVLAILLATVAARLRAVYLEREHPGGLPADGRAPVI</sequence>
<dbReference type="GO" id="GO:0005886">
    <property type="term" value="C:plasma membrane"/>
    <property type="evidence" value="ECO:0007669"/>
    <property type="project" value="UniProtKB-SubCell"/>
</dbReference>
<organism evidence="8">
    <name type="scientific">freshwater metagenome</name>
    <dbReference type="NCBI Taxonomy" id="449393"/>
    <lineage>
        <taxon>unclassified sequences</taxon>
        <taxon>metagenomes</taxon>
        <taxon>ecological metagenomes</taxon>
    </lineage>
</organism>
<feature type="domain" description="Major facilitator superfamily (MFS) profile" evidence="7">
    <location>
        <begin position="8"/>
        <end position="382"/>
    </location>
</feature>
<gene>
    <name evidence="8" type="ORF">UFOPK3547_00249</name>
</gene>
<dbReference type="Pfam" id="PF07690">
    <property type="entry name" value="MFS_1"/>
    <property type="match status" value="1"/>
</dbReference>
<feature type="transmembrane region" description="Helical" evidence="6">
    <location>
        <begin position="204"/>
        <end position="229"/>
    </location>
</feature>
<feature type="transmembrane region" description="Helical" evidence="6">
    <location>
        <begin position="29"/>
        <end position="53"/>
    </location>
</feature>
<dbReference type="InterPro" id="IPR011701">
    <property type="entry name" value="MFS"/>
</dbReference>
<feature type="transmembrane region" description="Helical" evidence="6">
    <location>
        <begin position="74"/>
        <end position="93"/>
    </location>
</feature>